<dbReference type="KEGG" id="run:DR864_17685"/>
<evidence type="ECO:0000313" key="5">
    <source>
        <dbReference type="EMBL" id="AXE19444.1"/>
    </source>
</evidence>
<feature type="transmembrane region" description="Helical" evidence="4">
    <location>
        <begin position="196"/>
        <end position="219"/>
    </location>
</feature>
<evidence type="ECO:0000256" key="4">
    <source>
        <dbReference type="SAM" id="Phobius"/>
    </source>
</evidence>
<keyword evidence="2 4" id="KW-1133">Transmembrane helix</keyword>
<proteinExistence type="predicted"/>
<evidence type="ECO:0008006" key="7">
    <source>
        <dbReference type="Google" id="ProtNLM"/>
    </source>
</evidence>
<dbReference type="InterPro" id="IPR036259">
    <property type="entry name" value="MFS_trans_sf"/>
</dbReference>
<name>A0A344TLC3_9BACT</name>
<dbReference type="OrthoDB" id="925754at2"/>
<gene>
    <name evidence="5" type="ORF">DR864_17685</name>
</gene>
<dbReference type="Proteomes" id="UP000251993">
    <property type="component" value="Chromosome"/>
</dbReference>
<feature type="transmembrane region" description="Helical" evidence="4">
    <location>
        <begin position="154"/>
        <end position="175"/>
    </location>
</feature>
<accession>A0A344TLC3</accession>
<evidence type="ECO:0000256" key="1">
    <source>
        <dbReference type="ARBA" id="ARBA00022692"/>
    </source>
</evidence>
<dbReference type="Gene3D" id="1.20.1250.20">
    <property type="entry name" value="MFS general substrate transporter like domains"/>
    <property type="match status" value="1"/>
</dbReference>
<feature type="transmembrane region" description="Helical" evidence="4">
    <location>
        <begin position="128"/>
        <end position="148"/>
    </location>
</feature>
<evidence type="ECO:0000256" key="2">
    <source>
        <dbReference type="ARBA" id="ARBA00022989"/>
    </source>
</evidence>
<dbReference type="GO" id="GO:0022857">
    <property type="term" value="F:transmembrane transporter activity"/>
    <property type="evidence" value="ECO:0007669"/>
    <property type="project" value="InterPro"/>
</dbReference>
<dbReference type="AlphaFoldDB" id="A0A344TLC3"/>
<feature type="transmembrane region" description="Helical" evidence="4">
    <location>
        <begin position="251"/>
        <end position="268"/>
    </location>
</feature>
<keyword evidence="3 4" id="KW-0472">Membrane</keyword>
<dbReference type="PANTHER" id="PTHR43129">
    <property type="entry name" value="FOSMIDOMYCIN RESISTANCE PROTEIN"/>
    <property type="match status" value="1"/>
</dbReference>
<feature type="transmembrane region" description="Helical" evidence="4">
    <location>
        <begin position="225"/>
        <end position="244"/>
    </location>
</feature>
<keyword evidence="6" id="KW-1185">Reference proteome</keyword>
<feature type="transmembrane region" description="Helical" evidence="4">
    <location>
        <begin position="274"/>
        <end position="292"/>
    </location>
</feature>
<dbReference type="SUPFAM" id="SSF103473">
    <property type="entry name" value="MFS general substrate transporter"/>
    <property type="match status" value="1"/>
</dbReference>
<sequence>MFFVPKNVLFQHCQPTVFALGLGHGLSDAAAGYLMGGLAHRADFGQIAGVVMLYNVLAFGGQLPAGIWLDRVGQFRAASVISLAAMIAALLFSTTNVWFFTALAGISSAFFHVAGGGTTLMSFPQKSVFVGMFSAFGVLGLALGGWAAALHWQWVMYFLMAGLALVILFLGWAKFPDAQKRDTQWKEQPLLDTHDYLMILLLAAIAMRSAVWNFVQLLYTHQYEWLFYTALAAMIGKLVGGWLADRMGARLYTLTALAVAVPALSWGYRKLFWLMLGTGLLQSVTPVSVTALQRIFPKLPATISGATFGLAIALGGVIPYSSLLSEIYFLPQLILLGLCAWGLYFYAFKLHKTLYNS</sequence>
<feature type="transmembrane region" description="Helical" evidence="4">
    <location>
        <begin position="44"/>
        <end position="63"/>
    </location>
</feature>
<dbReference type="Pfam" id="PF07690">
    <property type="entry name" value="MFS_1"/>
    <property type="match status" value="1"/>
</dbReference>
<keyword evidence="1 4" id="KW-0812">Transmembrane</keyword>
<feature type="transmembrane region" description="Helical" evidence="4">
    <location>
        <begin position="299"/>
        <end position="321"/>
    </location>
</feature>
<organism evidence="5 6">
    <name type="scientific">Runella rosea</name>
    <dbReference type="NCBI Taxonomy" id="2259595"/>
    <lineage>
        <taxon>Bacteria</taxon>
        <taxon>Pseudomonadati</taxon>
        <taxon>Bacteroidota</taxon>
        <taxon>Cytophagia</taxon>
        <taxon>Cytophagales</taxon>
        <taxon>Spirosomataceae</taxon>
        <taxon>Runella</taxon>
    </lineage>
</organism>
<dbReference type="PANTHER" id="PTHR43129:SF1">
    <property type="entry name" value="FOSMIDOMYCIN RESISTANCE PROTEIN"/>
    <property type="match status" value="1"/>
</dbReference>
<dbReference type="InterPro" id="IPR011701">
    <property type="entry name" value="MFS"/>
</dbReference>
<evidence type="ECO:0000256" key="3">
    <source>
        <dbReference type="ARBA" id="ARBA00023136"/>
    </source>
</evidence>
<dbReference type="GO" id="GO:0005886">
    <property type="term" value="C:plasma membrane"/>
    <property type="evidence" value="ECO:0007669"/>
    <property type="project" value="TreeGrafter"/>
</dbReference>
<reference evidence="5 6" key="1">
    <citation type="submission" date="2018-07" db="EMBL/GenBank/DDBJ databases">
        <title>Genome sequencing of Runella.</title>
        <authorList>
            <person name="Baek M.-G."/>
            <person name="Yi H."/>
        </authorList>
    </citation>
    <scope>NUCLEOTIDE SEQUENCE [LARGE SCALE GENOMIC DNA]</scope>
    <source>
        <strain evidence="5 6">HYN0085</strain>
    </source>
</reference>
<dbReference type="RefSeq" id="WP_114068216.1">
    <property type="nucleotide sequence ID" value="NZ_CP030850.1"/>
</dbReference>
<evidence type="ECO:0000313" key="6">
    <source>
        <dbReference type="Proteomes" id="UP000251993"/>
    </source>
</evidence>
<dbReference type="EMBL" id="CP030850">
    <property type="protein sequence ID" value="AXE19444.1"/>
    <property type="molecule type" value="Genomic_DNA"/>
</dbReference>
<feature type="transmembrane region" description="Helical" evidence="4">
    <location>
        <begin position="327"/>
        <end position="347"/>
    </location>
</feature>
<protein>
    <recommendedName>
        <fullName evidence="7">MFS transporter</fullName>
    </recommendedName>
</protein>